<evidence type="ECO:0000256" key="6">
    <source>
        <dbReference type="ARBA" id="ARBA00022475"/>
    </source>
</evidence>
<keyword evidence="7 16" id="KW-0997">Cell inner membrane</keyword>
<evidence type="ECO:0000256" key="19">
    <source>
        <dbReference type="SAM" id="Phobius"/>
    </source>
</evidence>
<dbReference type="Proteomes" id="UP000626148">
    <property type="component" value="Unassembled WGS sequence"/>
</dbReference>
<dbReference type="AlphaFoldDB" id="A0A918K896"/>
<comment type="pathway">
    <text evidence="3 16">Carbohydrate metabolism; tricarboxylic acid cycle.</text>
</comment>
<evidence type="ECO:0000256" key="18">
    <source>
        <dbReference type="PIRSR" id="PIRSR000169-2"/>
    </source>
</evidence>
<evidence type="ECO:0000256" key="10">
    <source>
        <dbReference type="ARBA" id="ARBA00022692"/>
    </source>
</evidence>
<name>A0A918K896_9GAMM</name>
<keyword evidence="21" id="KW-1185">Reference proteome</keyword>
<feature type="transmembrane region" description="Helical" evidence="19">
    <location>
        <begin position="59"/>
        <end position="79"/>
    </location>
</feature>
<dbReference type="Pfam" id="PF01127">
    <property type="entry name" value="Sdh_cyt"/>
    <property type="match status" value="1"/>
</dbReference>
<dbReference type="EMBL" id="BMXR01000004">
    <property type="protein sequence ID" value="GGX53421.1"/>
    <property type="molecule type" value="Genomic_DNA"/>
</dbReference>
<evidence type="ECO:0000256" key="9">
    <source>
        <dbReference type="ARBA" id="ARBA00022617"/>
    </source>
</evidence>
<evidence type="ECO:0000313" key="20">
    <source>
        <dbReference type="EMBL" id="GGX53421.1"/>
    </source>
</evidence>
<sequence>MVRSITNLSRSGLADWMVQRVSAVLLALYTLFLLGIFIANPGLGYEQWQHLFSIFWVKVFTLITLLSLVGHIWVGMWTVVTDYIHNAWVRFIVLFAIAVTSFVYLITGITAVWGV</sequence>
<dbReference type="SUPFAM" id="SSF81343">
    <property type="entry name" value="Fumarate reductase respiratory complex transmembrane subunits"/>
    <property type="match status" value="1"/>
</dbReference>
<accession>A0A918K896</accession>
<keyword evidence="14 18" id="KW-0408">Iron</keyword>
<organism evidence="20 21">
    <name type="scientific">Saccharospirillum salsuginis</name>
    <dbReference type="NCBI Taxonomy" id="418750"/>
    <lineage>
        <taxon>Bacteria</taxon>
        <taxon>Pseudomonadati</taxon>
        <taxon>Pseudomonadota</taxon>
        <taxon>Gammaproteobacteria</taxon>
        <taxon>Oceanospirillales</taxon>
        <taxon>Saccharospirillaceae</taxon>
        <taxon>Saccharospirillum</taxon>
    </lineage>
</organism>
<keyword evidence="5 16" id="KW-0813">Transport</keyword>
<evidence type="ECO:0000313" key="21">
    <source>
        <dbReference type="Proteomes" id="UP000626148"/>
    </source>
</evidence>
<feature type="binding site" description="axial binding residue" evidence="18">
    <location>
        <position position="71"/>
    </location>
    <ligand>
        <name>heme</name>
        <dbReference type="ChEBI" id="CHEBI:30413"/>
        <note>ligand shared with second transmembrane subunit</note>
    </ligand>
    <ligandPart>
        <name>Fe</name>
        <dbReference type="ChEBI" id="CHEBI:18248"/>
    </ligandPart>
</feature>
<evidence type="ECO:0000256" key="11">
    <source>
        <dbReference type="ARBA" id="ARBA00022723"/>
    </source>
</evidence>
<feature type="transmembrane region" description="Helical" evidence="19">
    <location>
        <begin position="21"/>
        <end position="39"/>
    </location>
</feature>
<reference evidence="20" key="1">
    <citation type="journal article" date="2014" name="Int. J. Syst. Evol. Microbiol.">
        <title>Complete genome sequence of Corynebacterium casei LMG S-19264T (=DSM 44701T), isolated from a smear-ripened cheese.</title>
        <authorList>
            <consortium name="US DOE Joint Genome Institute (JGI-PGF)"/>
            <person name="Walter F."/>
            <person name="Albersmeier A."/>
            <person name="Kalinowski J."/>
            <person name="Ruckert C."/>
        </authorList>
    </citation>
    <scope>NUCLEOTIDE SEQUENCE</scope>
    <source>
        <strain evidence="20">KCTC 22169</strain>
    </source>
</reference>
<comment type="caution">
    <text evidence="20">The sequence shown here is derived from an EMBL/GenBank/DDBJ whole genome shotgun (WGS) entry which is preliminary data.</text>
</comment>
<keyword evidence="6 16" id="KW-1003">Cell membrane</keyword>
<dbReference type="Gene3D" id="1.20.1300.10">
    <property type="entry name" value="Fumarate reductase/succinate dehydrogenase, transmembrane subunit"/>
    <property type="match status" value="1"/>
</dbReference>
<evidence type="ECO:0000256" key="1">
    <source>
        <dbReference type="ARBA" id="ARBA00004050"/>
    </source>
</evidence>
<proteinExistence type="predicted"/>
<dbReference type="InterPro" id="IPR000701">
    <property type="entry name" value="SuccDH_FuR_B_TM-su"/>
</dbReference>
<dbReference type="InterPro" id="IPR014312">
    <property type="entry name" value="Succ_DH_anchor"/>
</dbReference>
<evidence type="ECO:0000256" key="8">
    <source>
        <dbReference type="ARBA" id="ARBA00022532"/>
    </source>
</evidence>
<evidence type="ECO:0000256" key="17">
    <source>
        <dbReference type="PIRSR" id="PIRSR000169-1"/>
    </source>
</evidence>
<evidence type="ECO:0000256" key="16">
    <source>
        <dbReference type="PIRNR" id="PIRNR000169"/>
    </source>
</evidence>
<gene>
    <name evidence="20" type="primary">sdhD</name>
    <name evidence="20" type="ORF">GCM10007392_21160</name>
</gene>
<keyword evidence="9 18" id="KW-0349">Heme</keyword>
<dbReference type="GO" id="GO:0046872">
    <property type="term" value="F:metal ion binding"/>
    <property type="evidence" value="ECO:0007669"/>
    <property type="project" value="UniProtKB-KW"/>
</dbReference>
<evidence type="ECO:0000256" key="15">
    <source>
        <dbReference type="ARBA" id="ARBA00023136"/>
    </source>
</evidence>
<dbReference type="RefSeq" id="WP_189608495.1">
    <property type="nucleotide sequence ID" value="NZ_BMXR01000004.1"/>
</dbReference>
<comment type="function">
    <text evidence="1 16">Membrane-anchoring subunit of succinate dehydrogenase (SDH).</text>
</comment>
<keyword evidence="10 19" id="KW-0812">Transmembrane</keyword>
<dbReference type="GO" id="GO:0006099">
    <property type="term" value="P:tricarboxylic acid cycle"/>
    <property type="evidence" value="ECO:0007669"/>
    <property type="project" value="UniProtKB-UniRule"/>
</dbReference>
<keyword evidence="15 16" id="KW-0472">Membrane</keyword>
<evidence type="ECO:0000256" key="2">
    <source>
        <dbReference type="ARBA" id="ARBA00004429"/>
    </source>
</evidence>
<dbReference type="PANTHER" id="PTHR38689">
    <property type="entry name" value="SUCCINATE DEHYDROGENASE HYDROPHOBIC MEMBRANE ANCHOR SUBUNIT"/>
    <property type="match status" value="1"/>
</dbReference>
<dbReference type="InterPro" id="IPR034804">
    <property type="entry name" value="SQR/QFR_C/D"/>
</dbReference>
<keyword evidence="12 16" id="KW-0249">Electron transport</keyword>
<dbReference type="GO" id="GO:0020037">
    <property type="term" value="F:heme binding"/>
    <property type="evidence" value="ECO:0007669"/>
    <property type="project" value="InterPro"/>
</dbReference>
<evidence type="ECO:0000256" key="5">
    <source>
        <dbReference type="ARBA" id="ARBA00022448"/>
    </source>
</evidence>
<dbReference type="PANTHER" id="PTHR38689:SF1">
    <property type="entry name" value="SUCCINATE DEHYDROGENASE HYDROPHOBIC MEMBRANE ANCHOR SUBUNIT"/>
    <property type="match status" value="1"/>
</dbReference>
<dbReference type="GO" id="GO:0009055">
    <property type="term" value="F:electron transfer activity"/>
    <property type="evidence" value="ECO:0007669"/>
    <property type="project" value="TreeGrafter"/>
</dbReference>
<keyword evidence="8 16" id="KW-0816">Tricarboxylic acid cycle</keyword>
<feature type="binding site" evidence="17">
    <location>
        <position position="83"/>
    </location>
    <ligand>
        <name>a ubiquinone</name>
        <dbReference type="ChEBI" id="CHEBI:16389"/>
    </ligand>
</feature>
<evidence type="ECO:0000256" key="7">
    <source>
        <dbReference type="ARBA" id="ARBA00022519"/>
    </source>
</evidence>
<comment type="subcellular location">
    <subcellularLocation>
        <location evidence="2 16">Cell inner membrane</location>
        <topology evidence="2 16">Multi-pass membrane protein</topology>
    </subcellularLocation>
</comment>
<dbReference type="NCBIfam" id="TIGR02968">
    <property type="entry name" value="succ_dehyd_anc"/>
    <property type="match status" value="1"/>
</dbReference>
<protein>
    <recommendedName>
        <fullName evidence="4 16">Succinate dehydrogenase hydrophobic membrane anchor subunit</fullName>
    </recommendedName>
</protein>
<comment type="cofactor">
    <cofactor evidence="18">
        <name>heme</name>
        <dbReference type="ChEBI" id="CHEBI:30413"/>
    </cofactor>
    <text evidence="18">The heme is bound between the two transmembrane subunits.</text>
</comment>
<dbReference type="PIRSF" id="PIRSF000169">
    <property type="entry name" value="SDH_D"/>
    <property type="match status" value="1"/>
</dbReference>
<evidence type="ECO:0000256" key="12">
    <source>
        <dbReference type="ARBA" id="ARBA00022982"/>
    </source>
</evidence>
<keyword evidence="11 18" id="KW-0479">Metal-binding</keyword>
<evidence type="ECO:0000256" key="14">
    <source>
        <dbReference type="ARBA" id="ARBA00023004"/>
    </source>
</evidence>
<keyword evidence="13 19" id="KW-1133">Transmembrane helix</keyword>
<evidence type="ECO:0000256" key="13">
    <source>
        <dbReference type="ARBA" id="ARBA00022989"/>
    </source>
</evidence>
<dbReference type="GO" id="GO:0005886">
    <property type="term" value="C:plasma membrane"/>
    <property type="evidence" value="ECO:0007669"/>
    <property type="project" value="UniProtKB-SubCell"/>
</dbReference>
<evidence type="ECO:0000256" key="3">
    <source>
        <dbReference type="ARBA" id="ARBA00005163"/>
    </source>
</evidence>
<evidence type="ECO:0000256" key="4">
    <source>
        <dbReference type="ARBA" id="ARBA00019425"/>
    </source>
</evidence>
<dbReference type="CDD" id="cd03494">
    <property type="entry name" value="SQR_TypeC_SdhD"/>
    <property type="match status" value="1"/>
</dbReference>
<feature type="transmembrane region" description="Helical" evidence="19">
    <location>
        <begin position="91"/>
        <end position="113"/>
    </location>
</feature>
<dbReference type="GO" id="GO:0017004">
    <property type="term" value="P:cytochrome complex assembly"/>
    <property type="evidence" value="ECO:0007669"/>
    <property type="project" value="TreeGrafter"/>
</dbReference>
<reference evidence="20" key="2">
    <citation type="submission" date="2020-09" db="EMBL/GenBank/DDBJ databases">
        <authorList>
            <person name="Sun Q."/>
            <person name="Kim S."/>
        </authorList>
    </citation>
    <scope>NUCLEOTIDE SEQUENCE</scope>
    <source>
        <strain evidence="20">KCTC 22169</strain>
    </source>
</reference>